<feature type="compositionally biased region" description="Polar residues" evidence="1">
    <location>
        <begin position="1346"/>
        <end position="1371"/>
    </location>
</feature>
<feature type="compositionally biased region" description="Low complexity" evidence="1">
    <location>
        <begin position="969"/>
        <end position="989"/>
    </location>
</feature>
<protein>
    <submittedName>
        <fullName evidence="2">Uncharacterized protein</fullName>
    </submittedName>
</protein>
<feature type="compositionally biased region" description="Low complexity" evidence="1">
    <location>
        <begin position="1183"/>
        <end position="1195"/>
    </location>
</feature>
<feature type="compositionally biased region" description="Polar residues" evidence="1">
    <location>
        <begin position="1160"/>
        <end position="1182"/>
    </location>
</feature>
<evidence type="ECO:0000313" key="3">
    <source>
        <dbReference type="Proteomes" id="UP000039865"/>
    </source>
</evidence>
<proteinExistence type="predicted"/>
<feature type="region of interest" description="Disordered" evidence="1">
    <location>
        <begin position="1597"/>
        <end position="1664"/>
    </location>
</feature>
<dbReference type="InParanoid" id="A0A077ZXU4"/>
<reference evidence="2 3" key="1">
    <citation type="submission" date="2014-06" db="EMBL/GenBank/DDBJ databases">
        <authorList>
            <person name="Swart Estienne"/>
        </authorList>
    </citation>
    <scope>NUCLEOTIDE SEQUENCE [LARGE SCALE GENOMIC DNA]</scope>
    <source>
        <strain evidence="2 3">130c</strain>
    </source>
</reference>
<feature type="compositionally biased region" description="Low complexity" evidence="1">
    <location>
        <begin position="1606"/>
        <end position="1618"/>
    </location>
</feature>
<feature type="region of interest" description="Disordered" evidence="1">
    <location>
        <begin position="1223"/>
        <end position="1293"/>
    </location>
</feature>
<evidence type="ECO:0000256" key="1">
    <source>
        <dbReference type="SAM" id="MobiDB-lite"/>
    </source>
</evidence>
<organism evidence="2 3">
    <name type="scientific">Stylonychia lemnae</name>
    <name type="common">Ciliate</name>
    <dbReference type="NCBI Taxonomy" id="5949"/>
    <lineage>
        <taxon>Eukaryota</taxon>
        <taxon>Sar</taxon>
        <taxon>Alveolata</taxon>
        <taxon>Ciliophora</taxon>
        <taxon>Intramacronucleata</taxon>
        <taxon>Spirotrichea</taxon>
        <taxon>Stichotrichia</taxon>
        <taxon>Sporadotrichida</taxon>
        <taxon>Oxytrichidae</taxon>
        <taxon>Stylonychinae</taxon>
        <taxon>Stylonychia</taxon>
    </lineage>
</organism>
<feature type="region of interest" description="Disordered" evidence="1">
    <location>
        <begin position="914"/>
        <end position="999"/>
    </location>
</feature>
<dbReference type="EMBL" id="CCKQ01003285">
    <property type="protein sequence ID" value="CDW74407.1"/>
    <property type="molecule type" value="Genomic_DNA"/>
</dbReference>
<feature type="compositionally biased region" description="Low complexity" evidence="1">
    <location>
        <begin position="1626"/>
        <end position="1664"/>
    </location>
</feature>
<feature type="region of interest" description="Disordered" evidence="1">
    <location>
        <begin position="1106"/>
        <end position="1130"/>
    </location>
</feature>
<gene>
    <name evidence="2" type="primary">Contig19466.g20644</name>
    <name evidence="2" type="ORF">STYLEM_3386</name>
</gene>
<feature type="region of interest" description="Disordered" evidence="1">
    <location>
        <begin position="1160"/>
        <end position="1195"/>
    </location>
</feature>
<feature type="compositionally biased region" description="Polar residues" evidence="1">
    <location>
        <begin position="1278"/>
        <end position="1287"/>
    </location>
</feature>
<keyword evidence="3" id="KW-1185">Reference proteome</keyword>
<dbReference type="Proteomes" id="UP000039865">
    <property type="component" value="Unassembled WGS sequence"/>
</dbReference>
<accession>A0A077ZXU4</accession>
<evidence type="ECO:0000313" key="2">
    <source>
        <dbReference type="EMBL" id="CDW74407.1"/>
    </source>
</evidence>
<name>A0A077ZXU4_STYLE</name>
<feature type="region of interest" description="Disordered" evidence="1">
    <location>
        <begin position="1334"/>
        <end position="1394"/>
    </location>
</feature>
<sequence>MVINNPTQPLDQRQENDKLEQYISSENNNGKFLKKSKPDIQPLMFQTTRINTQIGTIPNNSNNPQFKFSIPSQPLTVLKHEFSKLKFNNKMEPICTGYPSDVEAEYTDEEFHYDQKKIDLALDNDPIIKKDSIRIKDSLKLLEIYALQNFYKESTIQIDGMEIVERPEITIQNLNRVPAYKEWKNATDLENKKDIQNKENQKTVQQAKLILSKTKPTVIEKDIKKNPREMEFSISNEYVGLKRSFNYQAPIKITGVPQEVGTSDIEEPSQKRAKFNQESTLSKNDQSLTIQQKINEITARKIPIEKLDSSQISQLSKNYFSNDNNISSKTRLSESYLVANIRTIHSTTYQQEHILCDRNTQYSFEELEHNLSLKTKNEEMKLVHIGQDGKEQHEMVYKNSVEKVGISQQFNSSTNQNQQHQQHVMLTQNQQKTVAQIIPQSIQVAAQNQPFITPQHQQMIIEQHTHDDLTETPWTHDQRKQVNYITINQDQTGQIQMIPAGEYSQLESIQAITQPQQQVVYMYQTPYGLMQVPQQHQTHIIGQQGATQMINQQIMPGGTIINPQNHHIQIQPQIQQTPSGQIIITQVPSELNSQGQNQPQIIHVNAQGQPQQIIQAQPQQIQTMTSQGPQTQALIQVGGQPPQAIVAQPQQQQLQLVQTNQGPMYITSQTPVQQVSQNTPQNQTISTQNGQATVIFAHPQAQLQQQPQYQLATTSNGQQVLIQIPQSQSQQQTVHSGSQLQQPEQLTFIQTPQGLVLAQQQPGNQPKQNVQKATQIVNELGQVVQMIPQNSIQTIEHDPLQSSIKLDLQNLNQFLGGSQGQSQIQQQQQTIQLIYDASTGQYLQVQQQQPVSQAIPGTQLQIQHHSQGHAIIHGQQNGINSAAQTVVHRHQQEPQIIQAYIDVPQNQVQIVPQDCSHRQQPQSNFCQGHANLGNRDESPLGPHQHGASSGSPSGMCNHCHKTKGNHPFQQQQNKQQMNNQQRGNNFNQKQKNEHQCQTSQQPQIVYQPFYLLNDNKKNVIKSNIYQTQYNSNNPTSQGADQVQSQIIGQTGPGGQNQIFQEIVPQSQNAGQSFIVQGHHLNQQHTQGNEIYVEDFGGIQVVYEGSTAHNNPPPQRYSERQEGSIQTMNHHQNQHHQHLFGSAREEHHKMQPRTIQSMSTGLNKQTNQRQPLNRHSQQIQMHSLGQQAKHQQEQQQLQNLSLGLSQLHQNRSGGGQHIHQVEESPSVHLQNQNKTYQSSRSSPYHNQSNVYNSTPHSLNTQNPNNLVNQNNLNQSNQSPIGMNQTGFQLGQEGNKRAPGQIVLNNSEISSQANKGVRQTPSNNMMQIPMDFLNKHGLTDTKTGVPPLQQNSDQLFGSFKPQNETQVNSNSPSRYGFPNEHDNHQNNSNQNQNNLNSMIMGQNQSRIGQQQTEQLQNQAQAQQQLQHQQQQQQQQNLLQIQQQQNLQQQTQNHQQQVQQQQPQQIQPNFYQQNSTTQQQQQQAQQIHQQQQQQFQGINSVAQQLQNEHQQLPNQFGQVMIQGGTGASNNISKDNILGQNSQIQQQQINLPNFSHATSSIGGQISLLNSQIQIQNDPELENSLKQLRGNFNFDLFKSKMQTPGQQHAGQNNQYRNQQQKNNQIKDDRQQQQQIVTGHQQQQNSYPPQQTHHFDLAQQQQQIEQQNQMNIQQQHQQHIQQQQQQLLQQQQQQQQLQNQALEQQLAFGGLQTPFS</sequence>
<feature type="compositionally biased region" description="Low complexity" evidence="1">
    <location>
        <begin position="1383"/>
        <end position="1394"/>
    </location>
</feature>
<feature type="compositionally biased region" description="Polar residues" evidence="1">
    <location>
        <begin position="1226"/>
        <end position="1255"/>
    </location>
</feature>
<feature type="compositionally biased region" description="Low complexity" evidence="1">
    <location>
        <begin position="1256"/>
        <end position="1277"/>
    </location>
</feature>